<reference evidence="2" key="1">
    <citation type="journal article" date="2015" name="Nature">
        <title>Complex archaea that bridge the gap between prokaryotes and eukaryotes.</title>
        <authorList>
            <person name="Spang A."/>
            <person name="Saw J.H."/>
            <person name="Jorgensen S.L."/>
            <person name="Zaremba-Niedzwiedzka K."/>
            <person name="Martijn J."/>
            <person name="Lind A.E."/>
            <person name="van Eijk R."/>
            <person name="Schleper C."/>
            <person name="Guy L."/>
            <person name="Ettema T.J."/>
        </authorList>
    </citation>
    <scope>NUCLEOTIDE SEQUENCE</scope>
</reference>
<feature type="compositionally biased region" description="Basic and acidic residues" evidence="1">
    <location>
        <begin position="1"/>
        <end position="11"/>
    </location>
</feature>
<evidence type="ECO:0000256" key="1">
    <source>
        <dbReference type="SAM" id="MobiDB-lite"/>
    </source>
</evidence>
<dbReference type="EMBL" id="LAZR01060117">
    <property type="protein sequence ID" value="KKK66355.1"/>
    <property type="molecule type" value="Genomic_DNA"/>
</dbReference>
<sequence>MTHPREMKITTREAPGARNPLPLGAGDRRRKVTYEELLEWGRTEAATRKMEMATVDSAESLKRVQDAVKKRRNLAGLSRADATHAVMTA</sequence>
<proteinExistence type="predicted"/>
<protein>
    <submittedName>
        <fullName evidence="2">Uncharacterized protein</fullName>
    </submittedName>
</protein>
<accession>A0A0F8XYM9</accession>
<name>A0A0F8XYM9_9ZZZZ</name>
<dbReference type="AlphaFoldDB" id="A0A0F8XYM9"/>
<comment type="caution">
    <text evidence="2">The sequence shown here is derived from an EMBL/GenBank/DDBJ whole genome shotgun (WGS) entry which is preliminary data.</text>
</comment>
<organism evidence="2">
    <name type="scientific">marine sediment metagenome</name>
    <dbReference type="NCBI Taxonomy" id="412755"/>
    <lineage>
        <taxon>unclassified sequences</taxon>
        <taxon>metagenomes</taxon>
        <taxon>ecological metagenomes</taxon>
    </lineage>
</organism>
<gene>
    <name evidence="2" type="ORF">LCGC14_2964940</name>
</gene>
<feature type="region of interest" description="Disordered" evidence="1">
    <location>
        <begin position="1"/>
        <end position="27"/>
    </location>
</feature>
<evidence type="ECO:0000313" key="2">
    <source>
        <dbReference type="EMBL" id="KKK66355.1"/>
    </source>
</evidence>